<feature type="region of interest" description="Disordered" evidence="1">
    <location>
        <begin position="1"/>
        <end position="78"/>
    </location>
</feature>
<proteinExistence type="predicted"/>
<gene>
    <name evidence="2" type="ORF">POSPLADRAFT_1061777</name>
</gene>
<keyword evidence="3" id="KW-1185">Reference proteome</keyword>
<dbReference type="Proteomes" id="UP000194127">
    <property type="component" value="Unassembled WGS sequence"/>
</dbReference>
<feature type="region of interest" description="Disordered" evidence="1">
    <location>
        <begin position="168"/>
        <end position="217"/>
    </location>
</feature>
<name>A0A1X6ML13_9APHY</name>
<dbReference type="EMBL" id="KZ110609">
    <property type="protein sequence ID" value="OSX57070.1"/>
    <property type="molecule type" value="Genomic_DNA"/>
</dbReference>
<evidence type="ECO:0000313" key="2">
    <source>
        <dbReference type="EMBL" id="OSX57070.1"/>
    </source>
</evidence>
<protein>
    <submittedName>
        <fullName evidence="2">Uncharacterized protein</fullName>
    </submittedName>
</protein>
<sequence length="403" mass="43763">MHPRADHPGARSTASPAPLGTNTNANTNRRRPAAEAPGRRRPVPSYCPRAVPVAGQHDLRHSHRPLSAGPRSRSPGRSSVSFLPAVIVARPRHVHALRLHRMPYACPGLCGQSSRLSAAQRRARPRCVHNRWARSRCIHTRHAPAQRSAPDARTWNTPAFCTAGLEAAAPRPRARKGPTPALLARPSHRPPPVQAPNVQRGRLTRGRRGRGLDAGRTTQQHLALAWRRIRIASLHARRPDLGAGRRARISRSAARPPPLAPRAARDAIKRAVDLEAWPATLPCSPQCLSLRPCVCVSAVRCGGSAAGGLRPAAPRPLRLRRANDSGEICLPPPHGIRIGPVVAWLPSRPPPAHRRSRPARVRMGAEPRARAGVLERELEAVCDRGGASRTMQRPLELDGENAL</sequence>
<feature type="compositionally biased region" description="Low complexity" evidence="1">
    <location>
        <begin position="168"/>
        <end position="181"/>
    </location>
</feature>
<feature type="compositionally biased region" description="Low complexity" evidence="1">
    <location>
        <begin position="65"/>
        <end position="78"/>
    </location>
</feature>
<dbReference type="GeneID" id="36326377"/>
<dbReference type="AlphaFoldDB" id="A0A1X6ML13"/>
<reference evidence="2 3" key="1">
    <citation type="submission" date="2017-04" db="EMBL/GenBank/DDBJ databases">
        <title>Genome Sequence of the Model Brown-Rot Fungus Postia placenta SB12.</title>
        <authorList>
            <consortium name="DOE Joint Genome Institute"/>
            <person name="Gaskell J."/>
            <person name="Kersten P."/>
            <person name="Larrondo L.F."/>
            <person name="Canessa P."/>
            <person name="Martinez D."/>
            <person name="Hibbett D."/>
            <person name="Schmoll M."/>
            <person name="Kubicek C.P."/>
            <person name="Martinez A.T."/>
            <person name="Yadav J."/>
            <person name="Master E."/>
            <person name="Magnuson J.K."/>
            <person name="James T."/>
            <person name="Yaver D."/>
            <person name="Berka R."/>
            <person name="Labutti K."/>
            <person name="Lipzen A."/>
            <person name="Aerts A."/>
            <person name="Barry K."/>
            <person name="Henrissat B."/>
            <person name="Blanchette R."/>
            <person name="Grigoriev I."/>
            <person name="Cullen D."/>
        </authorList>
    </citation>
    <scope>NUCLEOTIDE SEQUENCE [LARGE SCALE GENOMIC DNA]</scope>
    <source>
        <strain evidence="2 3">MAD-698-R-SB12</strain>
    </source>
</reference>
<accession>A0A1X6ML13</accession>
<evidence type="ECO:0000313" key="3">
    <source>
        <dbReference type="Proteomes" id="UP000194127"/>
    </source>
</evidence>
<organism evidence="2 3">
    <name type="scientific">Postia placenta MAD-698-R-SB12</name>
    <dbReference type="NCBI Taxonomy" id="670580"/>
    <lineage>
        <taxon>Eukaryota</taxon>
        <taxon>Fungi</taxon>
        <taxon>Dikarya</taxon>
        <taxon>Basidiomycota</taxon>
        <taxon>Agaricomycotina</taxon>
        <taxon>Agaricomycetes</taxon>
        <taxon>Polyporales</taxon>
        <taxon>Adustoporiaceae</taxon>
        <taxon>Rhodonia</taxon>
    </lineage>
</organism>
<feature type="region of interest" description="Disordered" evidence="1">
    <location>
        <begin position="242"/>
        <end position="262"/>
    </location>
</feature>
<dbReference type="RefSeq" id="XP_024333864.1">
    <property type="nucleotide sequence ID" value="XM_024481427.1"/>
</dbReference>
<evidence type="ECO:0000256" key="1">
    <source>
        <dbReference type="SAM" id="MobiDB-lite"/>
    </source>
</evidence>